<dbReference type="FunFam" id="3.90.1530.30:FF:000002">
    <property type="entry name" value="Chromosome partitioning protein ParB"/>
    <property type="match status" value="1"/>
</dbReference>
<geneLocation type="plasmid" evidence="5 6">
    <name>pMLb</name>
</geneLocation>
<dbReference type="AlphaFoldDB" id="Q98NX2"/>
<sequence length="747" mass="81651">MRARLSTNGMSDCAGRRGRGLEESCDGFKAEREARGGPSRRPSMTTAVQKITLSSSRDIPFSKLVLGQSNVRRIKAGVSIQDLAASIARRGLIQSLHVRPVVDTDGQEMGMFEVPAGGRRYRALELLVKQKQLAKTAPVPCVVGSSSSAILAREVSLAENVERAPLHPLDQYRAFKDLLDQGMSEEEIAAAFFISVNVVKQRLKLTTVSPALLDVYAEDGMTIAQLEAFSVSRDHTRQEQVWEAIKNNWSKEPYQIRRMLTENTVRASDKRAVFVGLERYEAAGGEVLRDLFQSDDGGWLQDVPLLERLVKDKLQMMADEIANEGWKWIEVAVSFPYGAADGLRELEGAPVDLSSEEKATLHALRDELRSLQAEYEEADELPDEVDQRFGELESAIKTLEARPVRFDLAEIARAGVFVSIDTDGAILIERGYVRPQDEAPVTPEGDNDPGTDGSDVEATGLVQRAVITIGGPPAGPEEDDEDGIKPLPDRLITELTADRTLALRDKLANDPATAFLAVLHKFVRDAFSGYSAQGVAMEVFVRGTVFPVQSEGLRDTNYARSIKNRHEAWEKRLPTDVADLWDSLSALTGTEQTELFAHCASLGVNALYERADRYGNGAISTHGVQQRLADADHLARAVGLDMIAAGWRPTVGNYLGSVTKARILQAVREGAGERASQLIDHLKKGDMAKEAERLLADSGWLPEPLRLADVDIEAVGSNAGDEDETLPEFLAGGDAGDEDVKQLDAAE</sequence>
<keyword evidence="2" id="KW-0175">Coiled coil</keyword>
<dbReference type="SUPFAM" id="SSF109709">
    <property type="entry name" value="KorB DNA-binding domain-like"/>
    <property type="match status" value="1"/>
</dbReference>
<dbReference type="Gene3D" id="3.90.1530.30">
    <property type="match status" value="1"/>
</dbReference>
<evidence type="ECO:0000313" key="5">
    <source>
        <dbReference type="EMBL" id="BAB54883.1"/>
    </source>
</evidence>
<feature type="region of interest" description="Disordered" evidence="3">
    <location>
        <begin position="436"/>
        <end position="456"/>
    </location>
</feature>
<dbReference type="Gene3D" id="1.10.10.2830">
    <property type="match status" value="1"/>
</dbReference>
<evidence type="ECO:0000256" key="3">
    <source>
        <dbReference type="SAM" id="MobiDB-lite"/>
    </source>
</evidence>
<feature type="compositionally biased region" description="Basic and acidic residues" evidence="3">
    <location>
        <begin position="738"/>
        <end position="747"/>
    </location>
</feature>
<dbReference type="PANTHER" id="PTHR33375:SF7">
    <property type="entry name" value="CHROMOSOME 2-PARTITIONING PROTEIN PARB-RELATED"/>
    <property type="match status" value="1"/>
</dbReference>
<dbReference type="FunFam" id="1.10.10.2830:FF:000001">
    <property type="entry name" value="Chromosome partitioning protein ParB"/>
    <property type="match status" value="1"/>
</dbReference>
<feature type="coiled-coil region" evidence="2">
    <location>
        <begin position="354"/>
        <end position="381"/>
    </location>
</feature>
<protein>
    <submittedName>
        <fullName evidence="5">Putative plasmid stabilization protein</fullName>
    </submittedName>
</protein>
<dbReference type="CDD" id="cd16406">
    <property type="entry name" value="ParB_N_like"/>
    <property type="match status" value="1"/>
</dbReference>
<evidence type="ECO:0000256" key="2">
    <source>
        <dbReference type="SAM" id="Coils"/>
    </source>
</evidence>
<dbReference type="KEGG" id="mlo:mlr9703"/>
<dbReference type="Pfam" id="PF02195">
    <property type="entry name" value="ParB_N"/>
    <property type="match status" value="1"/>
</dbReference>
<dbReference type="EMBL" id="AP003017">
    <property type="protein sequence ID" value="BAB54883.1"/>
    <property type="molecule type" value="Genomic_DNA"/>
</dbReference>
<evidence type="ECO:0000256" key="1">
    <source>
        <dbReference type="ARBA" id="ARBA00006295"/>
    </source>
</evidence>
<feature type="compositionally biased region" description="Polar residues" evidence="3">
    <location>
        <begin position="1"/>
        <end position="10"/>
    </location>
</feature>
<dbReference type="InterPro" id="IPR050336">
    <property type="entry name" value="Chromosome_partition/occlusion"/>
</dbReference>
<dbReference type="InterPro" id="IPR003115">
    <property type="entry name" value="ParB_N"/>
</dbReference>
<comment type="similarity">
    <text evidence="1">Belongs to the ParB family.</text>
</comment>
<dbReference type="GO" id="GO:0007059">
    <property type="term" value="P:chromosome segregation"/>
    <property type="evidence" value="ECO:0007669"/>
    <property type="project" value="TreeGrafter"/>
</dbReference>
<dbReference type="Proteomes" id="UP000000552">
    <property type="component" value="Plasmid pMLb"/>
</dbReference>
<dbReference type="eggNOG" id="COG1475">
    <property type="taxonomic scope" value="Bacteria"/>
</dbReference>
<dbReference type="SUPFAM" id="SSF110849">
    <property type="entry name" value="ParB/Sulfiredoxin"/>
    <property type="match status" value="1"/>
</dbReference>
<proteinExistence type="inferred from homology"/>
<keyword evidence="5" id="KW-0614">Plasmid</keyword>
<dbReference type="SMART" id="SM00470">
    <property type="entry name" value="ParB"/>
    <property type="match status" value="1"/>
</dbReference>
<dbReference type="InterPro" id="IPR036086">
    <property type="entry name" value="ParB/Sulfiredoxin_sf"/>
</dbReference>
<feature type="domain" description="ParB-like N-terminal" evidence="4">
    <location>
        <begin position="57"/>
        <end position="161"/>
    </location>
</feature>
<dbReference type="PANTHER" id="PTHR33375">
    <property type="entry name" value="CHROMOSOME-PARTITIONING PROTEIN PARB-RELATED"/>
    <property type="match status" value="1"/>
</dbReference>
<gene>
    <name evidence="5" type="ordered locus">mlr9703</name>
</gene>
<evidence type="ECO:0000259" key="4">
    <source>
        <dbReference type="SMART" id="SM00470"/>
    </source>
</evidence>
<organism evidence="5 6">
    <name type="scientific">Mesorhizobium japonicum (strain LMG 29417 / CECT 9101 / MAFF 303099)</name>
    <name type="common">Mesorhizobium loti (strain MAFF 303099)</name>
    <dbReference type="NCBI Taxonomy" id="266835"/>
    <lineage>
        <taxon>Bacteria</taxon>
        <taxon>Pseudomonadati</taxon>
        <taxon>Pseudomonadota</taxon>
        <taxon>Alphaproteobacteria</taxon>
        <taxon>Hyphomicrobiales</taxon>
        <taxon>Phyllobacteriaceae</taxon>
        <taxon>Mesorhizobium</taxon>
    </lineage>
</organism>
<feature type="region of interest" description="Disordered" evidence="3">
    <location>
        <begin position="717"/>
        <end position="747"/>
    </location>
</feature>
<feature type="region of interest" description="Disordered" evidence="3">
    <location>
        <begin position="1"/>
        <end position="21"/>
    </location>
</feature>
<reference evidence="5 6" key="1">
    <citation type="journal article" date="2000" name="DNA Res.">
        <title>Complete genome structure of the nitrogen-fixing symbiotic bacterium Mesorhizobium loti.</title>
        <authorList>
            <person name="Kaneko T."/>
            <person name="Nakamura Y."/>
            <person name="Sato S."/>
            <person name="Asamizu E."/>
            <person name="Kato T."/>
            <person name="Sasamoto S."/>
            <person name="Watanabe A."/>
            <person name="Idesawa K."/>
            <person name="Ishikawa A."/>
            <person name="Kawashima K."/>
            <person name="Kimura T."/>
            <person name="Kishida Y."/>
            <person name="Kiyokawa C."/>
            <person name="Kohara M."/>
            <person name="Matsumoto M."/>
            <person name="Matsuno A."/>
            <person name="Mochizuki Y."/>
            <person name="Nakayama S."/>
            <person name="Nakazaki N."/>
            <person name="Shimpo S."/>
            <person name="Sugimoto M."/>
            <person name="Takeuchi C."/>
            <person name="Yamada M."/>
            <person name="Tabata S."/>
        </authorList>
    </citation>
    <scope>NUCLEOTIDE SEQUENCE [LARGE SCALE GENOMIC DNA]</scope>
    <source>
        <strain evidence="6">LMG 29417 / CECT 9101 / MAFF 303099</strain>
        <plasmid evidence="5 6">pMLb</plasmid>
    </source>
</reference>
<accession>Q98NX2</accession>
<evidence type="ECO:0000313" key="6">
    <source>
        <dbReference type="Proteomes" id="UP000000552"/>
    </source>
</evidence>
<dbReference type="HOGENOM" id="CLU_019174_1_0_5"/>
<dbReference type="GO" id="GO:0005694">
    <property type="term" value="C:chromosome"/>
    <property type="evidence" value="ECO:0007669"/>
    <property type="project" value="TreeGrafter"/>
</dbReference>
<name>Q98NX2_RHILO</name>